<dbReference type="Proteomes" id="UP000236738">
    <property type="component" value="Unassembled WGS sequence"/>
</dbReference>
<dbReference type="Pfam" id="PF15461">
    <property type="entry name" value="BCD"/>
    <property type="match status" value="1"/>
</dbReference>
<dbReference type="EC" id="1.13.11.63" evidence="1"/>
<proteinExistence type="inferred from homology"/>
<evidence type="ECO:0000313" key="2">
    <source>
        <dbReference type="EMBL" id="SEG50802.1"/>
    </source>
</evidence>
<feature type="transmembrane region" description="Helical" evidence="1">
    <location>
        <begin position="112"/>
        <end position="133"/>
    </location>
</feature>
<reference evidence="3" key="1">
    <citation type="submission" date="2016-10" db="EMBL/GenBank/DDBJ databases">
        <authorList>
            <person name="Varghese N."/>
            <person name="Submissions S."/>
        </authorList>
    </citation>
    <scope>NUCLEOTIDE SEQUENCE [LARGE SCALE GENOMIC DNA]</scope>
    <source>
        <strain evidence="3">DSM 21580</strain>
    </source>
</reference>
<keyword evidence="2" id="KW-0503">Monooxygenase</keyword>
<organism evidence="2 3">
    <name type="scientific">Halpernia humi</name>
    <dbReference type="NCBI Taxonomy" id="493375"/>
    <lineage>
        <taxon>Bacteria</taxon>
        <taxon>Pseudomonadati</taxon>
        <taxon>Bacteroidota</taxon>
        <taxon>Flavobacteriia</taxon>
        <taxon>Flavobacteriales</taxon>
        <taxon>Weeksellaceae</taxon>
        <taxon>Chryseobacterium group</taxon>
        <taxon>Halpernia</taxon>
    </lineage>
</organism>
<feature type="transmembrane region" description="Helical" evidence="1">
    <location>
        <begin position="153"/>
        <end position="175"/>
    </location>
</feature>
<keyword evidence="1" id="KW-0560">Oxidoreductase</keyword>
<comment type="cofactor">
    <cofactor evidence="1">
        <name>Fe(2+)</name>
        <dbReference type="ChEBI" id="CHEBI:29033"/>
    </cofactor>
</comment>
<dbReference type="OrthoDB" id="945227at2"/>
<keyword evidence="1" id="KW-0479">Metal-binding</keyword>
<feature type="transmembrane region" description="Helical" evidence="1">
    <location>
        <begin position="242"/>
        <end position="260"/>
    </location>
</feature>
<evidence type="ECO:0000256" key="1">
    <source>
        <dbReference type="HAMAP-Rule" id="MF_02093"/>
    </source>
</evidence>
<comment type="catalytic activity">
    <reaction evidence="1">
        <text>all-trans-beta-carotene + O2 = 2 all-trans-retinal</text>
        <dbReference type="Rhea" id="RHEA:32887"/>
        <dbReference type="ChEBI" id="CHEBI:15379"/>
        <dbReference type="ChEBI" id="CHEBI:17579"/>
        <dbReference type="ChEBI" id="CHEBI:17898"/>
        <dbReference type="EC" id="1.13.11.63"/>
    </reaction>
</comment>
<dbReference type="EMBL" id="FNUS01000006">
    <property type="protein sequence ID" value="SEG50802.1"/>
    <property type="molecule type" value="Genomic_DNA"/>
</dbReference>
<keyword evidence="1" id="KW-1133">Transmembrane helix</keyword>
<name>A0A1H6AQY2_9FLAO</name>
<keyword evidence="1" id="KW-0408">Iron</keyword>
<dbReference type="GO" id="GO:0003834">
    <property type="term" value="F:beta-carotene 15,15'-dioxygenase activity"/>
    <property type="evidence" value="ECO:0007669"/>
    <property type="project" value="UniProtKB-EC"/>
</dbReference>
<evidence type="ECO:0000313" key="3">
    <source>
        <dbReference type="Proteomes" id="UP000236738"/>
    </source>
</evidence>
<gene>
    <name evidence="2" type="ORF">SAMN05421847_2555</name>
</gene>
<dbReference type="GO" id="GO:0016121">
    <property type="term" value="P:carotene catabolic process"/>
    <property type="evidence" value="ECO:0007669"/>
    <property type="project" value="UniProtKB-UniRule"/>
</dbReference>
<dbReference type="AlphaFoldDB" id="A0A1H6AQY2"/>
<protein>
    <recommendedName>
        <fullName evidence="1">Probable beta-carotene 15,15'-dioxygenase</fullName>
        <ecNumber evidence="1">1.13.11.63</ecNumber>
    </recommendedName>
</protein>
<dbReference type="HAMAP" id="MF_02093">
    <property type="entry name" value="Beta_carotene_diox"/>
    <property type="match status" value="1"/>
</dbReference>
<comment type="subcellular location">
    <subcellularLocation>
        <location evidence="1">Cell membrane</location>
        <topology evidence="1">Multi-pass membrane protein</topology>
    </subcellularLocation>
</comment>
<comment type="caution">
    <text evidence="1">Lacks conserved residue(s) required for the propagation of feature annotation.</text>
</comment>
<dbReference type="GO" id="GO:0005506">
    <property type="term" value="F:iron ion binding"/>
    <property type="evidence" value="ECO:0007669"/>
    <property type="project" value="UniProtKB-UniRule"/>
</dbReference>
<feature type="transmembrane region" description="Helical" evidence="1">
    <location>
        <begin position="269"/>
        <end position="290"/>
    </location>
</feature>
<comment type="function">
    <text evidence="1">Catalyzes the cleavage of beta-carotene at its central double bond (15,15') to yield two molecules of all-trans-retinal.</text>
</comment>
<feature type="transmembrane region" description="Helical" evidence="1">
    <location>
        <begin position="187"/>
        <end position="212"/>
    </location>
</feature>
<dbReference type="InterPro" id="IPR022270">
    <property type="entry name" value="Blh_diox"/>
</dbReference>
<keyword evidence="1" id="KW-1003">Cell membrane</keyword>
<dbReference type="GO" id="GO:0004497">
    <property type="term" value="F:monooxygenase activity"/>
    <property type="evidence" value="ECO:0007669"/>
    <property type="project" value="UniProtKB-KW"/>
</dbReference>
<dbReference type="NCBIfam" id="TIGR03753">
    <property type="entry name" value="blh_monoox"/>
    <property type="match status" value="1"/>
</dbReference>
<dbReference type="GO" id="GO:0010436">
    <property type="term" value="F:carotenoid dioxygenase activity"/>
    <property type="evidence" value="ECO:0007669"/>
    <property type="project" value="UniProtKB-UniRule"/>
</dbReference>
<keyword evidence="1" id="KW-0812">Transmembrane</keyword>
<sequence>MKNRNFKIVISFFCIWLTTLLSKEFQNISAFILILSFGILHGANDIVLLNKIKNVNKKSALLKFLFGYISVVLFTVMLFYFLPEIALFAFIIISAFHFGEQHWTGKFLKKTLIVKSFFFTYGFFILFLLFYFHQIEVTDIILKITNFKIPEEFITIPFFISLVLLILEGIYFVATNSNFKKIAILEVFHLLVFALIFKITGLMWGFAIYFIFWHSIPSMIDQVQYLYGSWDWNHFFKYCKSAFWFWLISIFGISVLYFIFKDEKLFDAMFFAFLAAITVPHVWVIINMFGTKKESEN</sequence>
<keyword evidence="1" id="KW-0472">Membrane</keyword>
<comment type="similarity">
    <text evidence="1">Belongs to the Brp/Blh beta-carotene diooxygenase family.</text>
</comment>
<keyword evidence="1" id="KW-0223">Dioxygenase</keyword>
<keyword evidence="3" id="KW-1185">Reference proteome</keyword>
<accession>A0A1H6AQY2</accession>
<feature type="transmembrane region" description="Helical" evidence="1">
    <location>
        <begin position="32"/>
        <end position="49"/>
    </location>
</feature>
<dbReference type="GO" id="GO:0005886">
    <property type="term" value="C:plasma membrane"/>
    <property type="evidence" value="ECO:0007669"/>
    <property type="project" value="UniProtKB-SubCell"/>
</dbReference>